<sequence length="40" mass="4280">MSLLSATTSDKTLDSFGHALYVPKGITIVSSANCFSFNVR</sequence>
<accession>A0A164FZ70</accession>
<protein>
    <submittedName>
        <fullName evidence="1">Uncharacterized protein</fullName>
    </submittedName>
</protein>
<proteinExistence type="predicted"/>
<gene>
    <name evidence="1" type="ORF">APZ42_006311</name>
</gene>
<organism evidence="1 2">
    <name type="scientific">Daphnia magna</name>
    <dbReference type="NCBI Taxonomy" id="35525"/>
    <lineage>
        <taxon>Eukaryota</taxon>
        <taxon>Metazoa</taxon>
        <taxon>Ecdysozoa</taxon>
        <taxon>Arthropoda</taxon>
        <taxon>Crustacea</taxon>
        <taxon>Branchiopoda</taxon>
        <taxon>Diplostraca</taxon>
        <taxon>Cladocera</taxon>
        <taxon>Anomopoda</taxon>
        <taxon>Daphniidae</taxon>
        <taxon>Daphnia</taxon>
    </lineage>
</organism>
<keyword evidence="2" id="KW-1185">Reference proteome</keyword>
<name>A0A164FZ70_9CRUS</name>
<dbReference type="EMBL" id="LRGB01017476">
    <property type="protein sequence ID" value="KZR98326.1"/>
    <property type="molecule type" value="Genomic_DNA"/>
</dbReference>
<dbReference type="AlphaFoldDB" id="A0A164FZ70"/>
<reference evidence="1 2" key="1">
    <citation type="submission" date="2016-03" db="EMBL/GenBank/DDBJ databases">
        <title>EvidentialGene: Evidence-directed Construction of Genes on Genomes.</title>
        <authorList>
            <person name="Gilbert D.G."/>
            <person name="Choi J.-H."/>
            <person name="Mockaitis K."/>
            <person name="Colbourne J."/>
            <person name="Pfrender M."/>
        </authorList>
    </citation>
    <scope>NUCLEOTIDE SEQUENCE [LARGE SCALE GENOMIC DNA]</scope>
    <source>
        <strain evidence="1 2">Xinb3</strain>
        <tissue evidence="1">Complete organism</tissue>
    </source>
</reference>
<dbReference type="Proteomes" id="UP000076858">
    <property type="component" value="Unassembled WGS sequence"/>
</dbReference>
<comment type="caution">
    <text evidence="1">The sequence shown here is derived from an EMBL/GenBank/DDBJ whole genome shotgun (WGS) entry which is preliminary data.</text>
</comment>
<evidence type="ECO:0000313" key="1">
    <source>
        <dbReference type="EMBL" id="KZR98326.1"/>
    </source>
</evidence>
<evidence type="ECO:0000313" key="2">
    <source>
        <dbReference type="Proteomes" id="UP000076858"/>
    </source>
</evidence>